<feature type="chain" id="PRO_5009583970" evidence="1">
    <location>
        <begin position="27"/>
        <end position="2074"/>
    </location>
</feature>
<organism evidence="2 3">
    <name type="scientific">Candidatus Terrybacteria bacterium RIFCSPLOWO2_01_FULL_58_14</name>
    <dbReference type="NCBI Taxonomy" id="1802369"/>
    <lineage>
        <taxon>Bacteria</taxon>
        <taxon>Candidatus Terryibacteriota</taxon>
    </lineage>
</organism>
<comment type="caution">
    <text evidence="2">The sequence shown here is derived from an EMBL/GenBank/DDBJ whole genome shotgun (WGS) entry which is preliminary data.</text>
</comment>
<protein>
    <submittedName>
        <fullName evidence="2">Uncharacterized protein</fullName>
    </submittedName>
</protein>
<sequence>MGKGRVVVAVVTAAVFFVLVSSAALAQDMTFNWGYNFRQTTRNCTQGAVAYTLGVNAVCGWWKANTQPANPRDGTAIVSPFTELNNAQLDDDVRWSTTSANDQNWDYQIYQFSLASVESTFSQLKMDWYGNNASDTASEDITMYAWNFSATSPCSPGVPCWVQIASIAAGCGGDCQLSATLTTGTSPTVGAVLVDNASRANASIMVRGRRYDYVGSCPFVYSWDGEQYRLEHEAFPFAAIKASAGASYDRLQYLKEQDGEYRLEVREERKEISWIDRFRFWVVDHPGAESFVMPDLEGQLHTVAEPQEPTACDSAGEDCLEAVRAFDDTVWRADFDQSDSLSAKDVLALKFDKPNDAQIAKLLLKVEKQLTVTKLWQRHLADIGSNRWGVWQKVVSTPPMSWLWQWWQGRANLLVQVSDGSEWRTVGKILPGRELWDDFLIAADVSDIAGEVLNVRLVSPQGFYEVNSVEADFSEDEAMEVRELSPKEALRNASDDVREALGGADDNEVELVKGDRIGVRYDALPPAAEGQHRSFAIAISGYYNYIIPDVSSLADLWQAVRDIARFSSRPAEWAMRAAQRALEDPPEHHTLHTDYFSIHGAQTTVSTVVGATGTQNANIAIGVNSQFLGGAFTIRRSAAGASNLTSVKLTEIGSVAANANIKAYIYRKQEAACSTGSTLPSGTTLFGSATFGSGDVATITGSFDYGTGGAQHCLYVVIDSLNSVPTAGQTLDIEINYPWSDVVVSSGWPGNPEPQRIGGVSTMANMATISGSLYGTDETTALNCTTPIPMKLAVNGTTAYTTNCTGNPGTFSFTGVTATVNDVLTIWLDTNGGTRASLVFNYGTSCTGYANCTGLQLFQNRVVLLSRNGSVISSTASSSCDNDTGSACTDSDIGFTAEGSILTLTWATNELHIPDAGIDPDVTASGLATAQKIHIASSARLLADGEVKVTGSGTSTTCTSASAIPLCVQGTLNKTTVPGGSGAAVTFAGAAATNIPLHFAYGNLALEPPAGVTYTLGTGSSQTLTVEYSAGGDLIAGKSDGSAGGVVDGDAWDPAISLGKTMTIYSNATLIPGTATYTTHTFASFGDVVINGTFGVGGNVTFTTLFGFTGTGIVNLSSTSTVDLRPGGNQIFGTTSGTNNWTFGNLTFSSSSGISSTHTTQTGGTGQIIVVGTLKVSKTGDTVATMLNAGNRTWRLTNGDSTNPLELDEAGGSLTGSTSTFSYEGDNDTGNVTVENAAFNNLVLGGSVTETFALEGAATTTGDLTVNANMTFSGSTDFTAQGAVGAGTINFSGGTFTLDGSGNFGGAAPWTFANLSFGSGGAWASRKVVSSVSNNTSFSLALDAADNPVVSYHPGSGSGGWPVKVLHCDDFICQGVNSITSSGSGWPAPTNSLALDVAGNPVVTYRGDGSLPLMILHCDDSNCAPGGDSIATGANERADAASLMLDAAGFPVVAYFQWTQGVTDDLKILHCNDVNCVGGDESIVAVDTVGSVGLYPSLRLDASGNPVVSYYDQTNADLKVLHCNDPNCAGGDESINSPDTTGNVGWHTSLALDTAGNPVVGYYDATLGDLKILHCNDPNCVAGGDSIASPDTAGSVGEFLSLALDASGNPVVSYWINDSFDLRILRCGDANCTSGNSITSADTTGDVGRYSSLRLDSSGNPVVAYYDQSNSSLKVGSTPRTRAMGAGTITVNGTLTVNANTTLDLNTNDKPVDANGAVTISGTLQAPSDPATSFTVAGNFTNTGSIAHNGGTVTLDGTTSTTFASGCAGVTVCPSDKYFGNLTINKTSGTDANDNVSFATNGLRLDGTLTITDGELVQSSTFNVWVGAVSVAAAGKWNNDFIDSQGDLTLAGTFTNNGSVSFNSTGDGCTEGDVILLRSSVSGTPRAWAGTGTFNMQDLDVQDQGGSAAITVQGGTCGSPNSNAANWTFNICGDGADSTCGAPSSPATGELTSTTFDTQIANPTYNSLLWKGTAGTGKVRFQFASSDCSNGATNPPTCDTGTWSYVAWDGSSCNASAWYDAPNPNIGAEILGASQCHLGHQYYRYYIQLCLGPNCTETTGTSPSVEDVVVSWSP</sequence>
<proteinExistence type="predicted"/>
<keyword evidence="1" id="KW-0732">Signal</keyword>
<evidence type="ECO:0000256" key="1">
    <source>
        <dbReference type="SAM" id="SignalP"/>
    </source>
</evidence>
<dbReference type="Proteomes" id="UP000177865">
    <property type="component" value="Unassembled WGS sequence"/>
</dbReference>
<feature type="signal peptide" evidence="1">
    <location>
        <begin position="1"/>
        <end position="26"/>
    </location>
</feature>
<accession>A0A1G2PZ68</accession>
<reference evidence="2 3" key="1">
    <citation type="journal article" date="2016" name="Nat. Commun.">
        <title>Thousands of microbial genomes shed light on interconnected biogeochemical processes in an aquifer system.</title>
        <authorList>
            <person name="Anantharaman K."/>
            <person name="Brown C.T."/>
            <person name="Hug L.A."/>
            <person name="Sharon I."/>
            <person name="Castelle C.J."/>
            <person name="Probst A.J."/>
            <person name="Thomas B.C."/>
            <person name="Singh A."/>
            <person name="Wilkins M.J."/>
            <person name="Karaoz U."/>
            <person name="Brodie E.L."/>
            <person name="Williams K.H."/>
            <person name="Hubbard S.S."/>
            <person name="Banfield J.F."/>
        </authorList>
    </citation>
    <scope>NUCLEOTIDE SEQUENCE [LARGE SCALE GENOMIC DNA]</scope>
</reference>
<dbReference type="EMBL" id="MHSZ01000013">
    <property type="protein sequence ID" value="OHA53634.1"/>
    <property type="molecule type" value="Genomic_DNA"/>
</dbReference>
<evidence type="ECO:0000313" key="2">
    <source>
        <dbReference type="EMBL" id="OHA53634.1"/>
    </source>
</evidence>
<name>A0A1G2PZ68_9BACT</name>
<gene>
    <name evidence="2" type="ORF">A2991_02140</name>
</gene>
<evidence type="ECO:0000313" key="3">
    <source>
        <dbReference type="Proteomes" id="UP000177865"/>
    </source>
</evidence>